<name>A0A5B9E9M4_9BACT</name>
<gene>
    <name evidence="9" type="ORF">FTW19_13220</name>
</gene>
<dbReference type="Gene3D" id="1.10.1740.10">
    <property type="match status" value="1"/>
</dbReference>
<dbReference type="InterPro" id="IPR014284">
    <property type="entry name" value="RNA_pol_sigma-70_dom"/>
</dbReference>
<evidence type="ECO:0000259" key="8">
    <source>
        <dbReference type="Pfam" id="PF08281"/>
    </source>
</evidence>
<dbReference type="Pfam" id="PF04542">
    <property type="entry name" value="Sigma70_r2"/>
    <property type="match status" value="1"/>
</dbReference>
<dbReference type="GO" id="GO:0006352">
    <property type="term" value="P:DNA-templated transcription initiation"/>
    <property type="evidence" value="ECO:0007669"/>
    <property type="project" value="InterPro"/>
</dbReference>
<dbReference type="InterPro" id="IPR013249">
    <property type="entry name" value="RNA_pol_sigma70_r4_t2"/>
</dbReference>
<dbReference type="GO" id="GO:0016987">
    <property type="term" value="F:sigma factor activity"/>
    <property type="evidence" value="ECO:0007669"/>
    <property type="project" value="UniProtKB-KW"/>
</dbReference>
<dbReference type="Gene3D" id="1.10.10.10">
    <property type="entry name" value="Winged helix-like DNA-binding domain superfamily/Winged helix DNA-binding domain"/>
    <property type="match status" value="1"/>
</dbReference>
<keyword evidence="10" id="KW-1185">Reference proteome</keyword>
<dbReference type="InterPro" id="IPR007627">
    <property type="entry name" value="RNA_pol_sigma70_r2"/>
</dbReference>
<dbReference type="PROSITE" id="PS01063">
    <property type="entry name" value="SIGMA70_ECF"/>
    <property type="match status" value="1"/>
</dbReference>
<feature type="domain" description="RNA polymerase sigma-70 region 2" evidence="7">
    <location>
        <begin position="41"/>
        <end position="107"/>
    </location>
</feature>
<proteinExistence type="inferred from homology"/>
<evidence type="ECO:0000256" key="4">
    <source>
        <dbReference type="ARBA" id="ARBA00023125"/>
    </source>
</evidence>
<keyword evidence="5 6" id="KW-0804">Transcription</keyword>
<evidence type="ECO:0000256" key="5">
    <source>
        <dbReference type="ARBA" id="ARBA00023163"/>
    </source>
</evidence>
<dbReference type="SUPFAM" id="SSF88946">
    <property type="entry name" value="Sigma2 domain of RNA polymerase sigma factors"/>
    <property type="match status" value="1"/>
</dbReference>
<dbReference type="NCBIfam" id="TIGR02937">
    <property type="entry name" value="sigma70-ECF"/>
    <property type="match status" value="1"/>
</dbReference>
<evidence type="ECO:0000313" key="9">
    <source>
        <dbReference type="EMBL" id="QEE28872.1"/>
    </source>
</evidence>
<evidence type="ECO:0000259" key="7">
    <source>
        <dbReference type="Pfam" id="PF04542"/>
    </source>
</evidence>
<dbReference type="SUPFAM" id="SSF88659">
    <property type="entry name" value="Sigma3 and sigma4 domains of RNA polymerase sigma factors"/>
    <property type="match status" value="1"/>
</dbReference>
<feature type="domain" description="RNA polymerase sigma factor 70 region 4 type 2" evidence="8">
    <location>
        <begin position="148"/>
        <end position="199"/>
    </location>
</feature>
<evidence type="ECO:0000256" key="1">
    <source>
        <dbReference type="ARBA" id="ARBA00010641"/>
    </source>
</evidence>
<dbReference type="Pfam" id="PF08281">
    <property type="entry name" value="Sigma70_r4_2"/>
    <property type="match status" value="1"/>
</dbReference>
<dbReference type="EMBL" id="CP042806">
    <property type="protein sequence ID" value="QEE28872.1"/>
    <property type="molecule type" value="Genomic_DNA"/>
</dbReference>
<dbReference type="KEGG" id="talb:FTW19_13220"/>
<evidence type="ECO:0000256" key="6">
    <source>
        <dbReference type="RuleBase" id="RU000716"/>
    </source>
</evidence>
<evidence type="ECO:0000256" key="3">
    <source>
        <dbReference type="ARBA" id="ARBA00023082"/>
    </source>
</evidence>
<evidence type="ECO:0000313" key="10">
    <source>
        <dbReference type="Proteomes" id="UP000321820"/>
    </source>
</evidence>
<dbReference type="InterPro" id="IPR013324">
    <property type="entry name" value="RNA_pol_sigma_r3/r4-like"/>
</dbReference>
<accession>A0A5B9E9M4</accession>
<dbReference type="CDD" id="cd06171">
    <property type="entry name" value="Sigma70_r4"/>
    <property type="match status" value="1"/>
</dbReference>
<dbReference type="InterPro" id="IPR000838">
    <property type="entry name" value="RNA_pol_sigma70_ECF_CS"/>
</dbReference>
<dbReference type="RefSeq" id="WP_147648070.1">
    <property type="nucleotide sequence ID" value="NZ_CP042806.1"/>
</dbReference>
<keyword evidence="3 6" id="KW-0731">Sigma factor</keyword>
<evidence type="ECO:0000256" key="2">
    <source>
        <dbReference type="ARBA" id="ARBA00023015"/>
    </source>
</evidence>
<dbReference type="Proteomes" id="UP000321820">
    <property type="component" value="Chromosome"/>
</dbReference>
<sequence length="225" mass="25883">MIAYQPSNNLVKNGNECGKEDSDCLLVERAQDGDVHAFERLVLRYQQRVFRIILSITREREDTEDLVQETLLRAQRGLYEFRRQSKFSTWLTRIAVNQALGYLRKKRQHHNISLDNCADGEGGYMTLDIQEWRPNPEQSCAQTEAKLNVRAKIAMLPDGLRSALILKHFYGHSLEYVAEKLGITIPAAKSRILRARQRLRSQLGKQPSFVAREPSIKLIKCTIDS</sequence>
<dbReference type="PANTHER" id="PTHR43133:SF51">
    <property type="entry name" value="RNA POLYMERASE SIGMA FACTOR"/>
    <property type="match status" value="1"/>
</dbReference>
<dbReference type="InterPro" id="IPR036388">
    <property type="entry name" value="WH-like_DNA-bd_sf"/>
</dbReference>
<keyword evidence="2 6" id="KW-0805">Transcription regulation</keyword>
<dbReference type="OrthoDB" id="9795666at2"/>
<protein>
    <recommendedName>
        <fullName evidence="6">RNA polymerase sigma factor</fullName>
    </recommendedName>
</protein>
<organism evidence="9 10">
    <name type="scientific">Terriglobus albidus</name>
    <dbReference type="NCBI Taxonomy" id="1592106"/>
    <lineage>
        <taxon>Bacteria</taxon>
        <taxon>Pseudomonadati</taxon>
        <taxon>Acidobacteriota</taxon>
        <taxon>Terriglobia</taxon>
        <taxon>Terriglobales</taxon>
        <taxon>Acidobacteriaceae</taxon>
        <taxon>Terriglobus</taxon>
    </lineage>
</organism>
<dbReference type="PANTHER" id="PTHR43133">
    <property type="entry name" value="RNA POLYMERASE ECF-TYPE SIGMA FACTO"/>
    <property type="match status" value="1"/>
</dbReference>
<dbReference type="AlphaFoldDB" id="A0A5B9E9M4"/>
<dbReference type="GO" id="GO:0003677">
    <property type="term" value="F:DNA binding"/>
    <property type="evidence" value="ECO:0007669"/>
    <property type="project" value="UniProtKB-KW"/>
</dbReference>
<dbReference type="InterPro" id="IPR013325">
    <property type="entry name" value="RNA_pol_sigma_r2"/>
</dbReference>
<dbReference type="InterPro" id="IPR039425">
    <property type="entry name" value="RNA_pol_sigma-70-like"/>
</dbReference>
<keyword evidence="4 6" id="KW-0238">DNA-binding</keyword>
<reference evidence="9 10" key="1">
    <citation type="submission" date="2019-08" db="EMBL/GenBank/DDBJ databases">
        <title>Complete genome sequence of Terriglobus albidus strain ORNL.</title>
        <authorList>
            <person name="Podar M."/>
        </authorList>
    </citation>
    <scope>NUCLEOTIDE SEQUENCE [LARGE SCALE GENOMIC DNA]</scope>
    <source>
        <strain evidence="9 10">ORNL</strain>
    </source>
</reference>
<comment type="similarity">
    <text evidence="1 6">Belongs to the sigma-70 factor family. ECF subfamily.</text>
</comment>